<name>A0A6J1SKZ7_FRAOC</name>
<dbReference type="GO" id="GO:0005788">
    <property type="term" value="C:endoplasmic reticulum lumen"/>
    <property type="evidence" value="ECO:0007669"/>
    <property type="project" value="UniProtKB-SubCell"/>
</dbReference>
<dbReference type="FunFam" id="2.70.130.10:FF:000001">
    <property type="entry name" value="Endoplasmic reticulum lectin 1"/>
    <property type="match status" value="1"/>
</dbReference>
<evidence type="ECO:0000259" key="11">
    <source>
        <dbReference type="PROSITE" id="PS51914"/>
    </source>
</evidence>
<gene>
    <name evidence="13" type="primary">LOC113208700</name>
</gene>
<evidence type="ECO:0000256" key="3">
    <source>
        <dbReference type="ARBA" id="ARBA00022737"/>
    </source>
</evidence>
<evidence type="ECO:0000313" key="13">
    <source>
        <dbReference type="RefSeq" id="XP_026281612.1"/>
    </source>
</evidence>
<comment type="function">
    <text evidence="6">Probable lectin that binds selectively to improperly folded lumenal proteins. May function in endoplasmic reticulum quality control and endoplasmic reticulum-associated degradation (ERAD) of both non-glycosylated proteins and glycoproteins.</text>
</comment>
<sequence>MDSKRFSLYSAIFFLSACLTDYCKCFDSRPFDDTILFKINWPGRGDIPELPGSESMVVTTENHEKYQCLLPEIHDKPKSEAELYTGPNPLHLLLPLFRQSTCSFKPESYWTYEICHGRYVRQYHEEREGKKAKLQEYYLGRWDKDMNQLLHEELEKTDENGDKIFFSKDLPTKKIDGLNLPYFQINMTDGTLCDLNGKTRTTHVLYVCYQTGKHEVYSFKETSICEYEAIVLSQLLCDHPKYKPQSTSENVINCHALEETPKKPRNLLQLEAESLKLRHTKIPDDALKKTYAVVSVDVGQDGEQRVHVEILPVEVLDTEDALSPPLLNSRTPADTTPAQDFLSGKKCLTGGSSSWWKYEFCYGRHVEQYHIDSTTSSKTTVQLGFFNAESHIEWLKQNPHKQPKPKAIRKHVSHFYSNGSPCDKTGRPRHTEVKLKCPDQSPSPGSVALYLMEPRTCEYILNVESQLICDLLPLADEHGLIKVPKIDDDEVTVADEEDVNPGDSAVGPDDRTAAEQKRTLSNADPYPIGGRQ</sequence>
<keyword evidence="2 10" id="KW-0732">Signal</keyword>
<dbReference type="RefSeq" id="XP_026281612.1">
    <property type="nucleotide sequence ID" value="XM_026425827.2"/>
</dbReference>
<dbReference type="Pfam" id="PF07915">
    <property type="entry name" value="PRKCSH"/>
    <property type="match status" value="2"/>
</dbReference>
<keyword evidence="3" id="KW-0677">Repeat</keyword>
<dbReference type="PANTHER" id="PTHR15414">
    <property type="entry name" value="OS-9-RELATED"/>
    <property type="match status" value="1"/>
</dbReference>
<dbReference type="AlphaFoldDB" id="A0A6J1SKZ7"/>
<evidence type="ECO:0000256" key="10">
    <source>
        <dbReference type="SAM" id="SignalP"/>
    </source>
</evidence>
<dbReference type="FunFam" id="2.70.130.10:FF:000003">
    <property type="entry name" value="Endoplasmic reticulum lectin 1"/>
    <property type="match status" value="1"/>
</dbReference>
<keyword evidence="4" id="KW-0256">Endoplasmic reticulum</keyword>
<reference evidence="13" key="1">
    <citation type="submission" date="2025-08" db="UniProtKB">
        <authorList>
            <consortium name="RefSeq"/>
        </authorList>
    </citation>
    <scope>IDENTIFICATION</scope>
    <source>
        <tissue evidence="13">Whole organism</tissue>
    </source>
</reference>
<dbReference type="SUPFAM" id="SSF50911">
    <property type="entry name" value="Mannose 6-phosphate receptor domain"/>
    <property type="match status" value="2"/>
</dbReference>
<evidence type="ECO:0000256" key="1">
    <source>
        <dbReference type="ARBA" id="ARBA00004319"/>
    </source>
</evidence>
<feature type="domain" description="MRH" evidence="11">
    <location>
        <begin position="345"/>
        <end position="471"/>
    </location>
</feature>
<feature type="region of interest" description="Disordered" evidence="9">
    <location>
        <begin position="489"/>
        <end position="532"/>
    </location>
</feature>
<keyword evidence="12" id="KW-1185">Reference proteome</keyword>
<dbReference type="Gene3D" id="2.70.130.10">
    <property type="entry name" value="Mannose-6-phosphate receptor binding domain"/>
    <property type="match status" value="2"/>
</dbReference>
<comment type="subcellular location">
    <subcellularLocation>
        <location evidence="1">Endoplasmic reticulum lumen</location>
    </subcellularLocation>
</comment>
<evidence type="ECO:0000313" key="12">
    <source>
        <dbReference type="Proteomes" id="UP000504606"/>
    </source>
</evidence>
<feature type="compositionally biased region" description="Basic and acidic residues" evidence="9">
    <location>
        <begin position="508"/>
        <end position="518"/>
    </location>
</feature>
<feature type="domain" description="MRH" evidence="11">
    <location>
        <begin position="100"/>
        <end position="239"/>
    </location>
</feature>
<dbReference type="InterPro" id="IPR012913">
    <property type="entry name" value="OS9-like_dom"/>
</dbReference>
<keyword evidence="5" id="KW-1015">Disulfide bond</keyword>
<dbReference type="GeneID" id="113208700"/>
<dbReference type="PANTHER" id="PTHR15414:SF0">
    <property type="entry name" value="ENDOPLASMIC RETICULUM LECTIN 1"/>
    <property type="match status" value="1"/>
</dbReference>
<evidence type="ECO:0000256" key="6">
    <source>
        <dbReference type="ARBA" id="ARBA00037585"/>
    </source>
</evidence>
<dbReference type="OrthoDB" id="239053at2759"/>
<dbReference type="InterPro" id="IPR009011">
    <property type="entry name" value="Man6P_isomerase_rcpt-bd_dom_sf"/>
</dbReference>
<evidence type="ECO:0000256" key="9">
    <source>
        <dbReference type="SAM" id="MobiDB-lite"/>
    </source>
</evidence>
<dbReference type="PROSITE" id="PS51914">
    <property type="entry name" value="MRH"/>
    <property type="match status" value="2"/>
</dbReference>
<evidence type="ECO:0000256" key="7">
    <source>
        <dbReference type="ARBA" id="ARBA00041108"/>
    </source>
</evidence>
<dbReference type="PROSITE" id="PS51257">
    <property type="entry name" value="PROKAR_LIPOPROTEIN"/>
    <property type="match status" value="1"/>
</dbReference>
<evidence type="ECO:0000256" key="4">
    <source>
        <dbReference type="ARBA" id="ARBA00022824"/>
    </source>
</evidence>
<protein>
    <recommendedName>
        <fullName evidence="7">Endoplasmic reticulum lectin 1</fullName>
    </recommendedName>
    <alternativeName>
        <fullName evidence="8">ER lectin</fullName>
    </alternativeName>
</protein>
<evidence type="ECO:0000256" key="5">
    <source>
        <dbReference type="ARBA" id="ARBA00023157"/>
    </source>
</evidence>
<feature type="compositionally biased region" description="Basic and acidic residues" evidence="9">
    <location>
        <begin position="424"/>
        <end position="437"/>
    </location>
</feature>
<feature type="signal peptide" evidence="10">
    <location>
        <begin position="1"/>
        <end position="25"/>
    </location>
</feature>
<dbReference type="InterPro" id="IPR045149">
    <property type="entry name" value="OS-9-like"/>
</dbReference>
<feature type="compositionally biased region" description="Acidic residues" evidence="9">
    <location>
        <begin position="489"/>
        <end position="500"/>
    </location>
</feature>
<accession>A0A6J1SKZ7</accession>
<dbReference type="InterPro" id="IPR044865">
    <property type="entry name" value="MRH_dom"/>
</dbReference>
<evidence type="ECO:0000256" key="8">
    <source>
        <dbReference type="ARBA" id="ARBA00041661"/>
    </source>
</evidence>
<dbReference type="Proteomes" id="UP000504606">
    <property type="component" value="Unplaced"/>
</dbReference>
<feature type="region of interest" description="Disordered" evidence="9">
    <location>
        <begin position="419"/>
        <end position="439"/>
    </location>
</feature>
<dbReference type="KEGG" id="foc:113208700"/>
<dbReference type="GO" id="GO:0030968">
    <property type="term" value="P:endoplasmic reticulum unfolded protein response"/>
    <property type="evidence" value="ECO:0007669"/>
    <property type="project" value="InterPro"/>
</dbReference>
<evidence type="ECO:0000256" key="2">
    <source>
        <dbReference type="ARBA" id="ARBA00022729"/>
    </source>
</evidence>
<proteinExistence type="predicted"/>
<organism evidence="12 13">
    <name type="scientific">Frankliniella occidentalis</name>
    <name type="common">Western flower thrips</name>
    <name type="synonym">Euthrips occidentalis</name>
    <dbReference type="NCBI Taxonomy" id="133901"/>
    <lineage>
        <taxon>Eukaryota</taxon>
        <taxon>Metazoa</taxon>
        <taxon>Ecdysozoa</taxon>
        <taxon>Arthropoda</taxon>
        <taxon>Hexapoda</taxon>
        <taxon>Insecta</taxon>
        <taxon>Pterygota</taxon>
        <taxon>Neoptera</taxon>
        <taxon>Paraneoptera</taxon>
        <taxon>Thysanoptera</taxon>
        <taxon>Terebrantia</taxon>
        <taxon>Thripoidea</taxon>
        <taxon>Thripidae</taxon>
        <taxon>Frankliniella</taxon>
    </lineage>
</organism>
<feature type="chain" id="PRO_5026654816" description="Endoplasmic reticulum lectin 1" evidence="10">
    <location>
        <begin position="26"/>
        <end position="532"/>
    </location>
</feature>
<dbReference type="GO" id="GO:0030970">
    <property type="term" value="P:retrograde protein transport, ER to cytosol"/>
    <property type="evidence" value="ECO:0007669"/>
    <property type="project" value="TreeGrafter"/>
</dbReference>